<dbReference type="EMBL" id="DS028094">
    <property type="protein sequence ID" value="KMP02596.1"/>
    <property type="molecule type" value="Genomic_DNA"/>
</dbReference>
<proteinExistence type="predicted"/>
<accession>A0A0J6Y1V6</accession>
<gene>
    <name evidence="2" type="ORF">CIRG_02288</name>
</gene>
<protein>
    <submittedName>
        <fullName evidence="2">Uncharacterized protein</fullName>
    </submittedName>
</protein>
<evidence type="ECO:0000256" key="1">
    <source>
        <dbReference type="SAM" id="MobiDB-lite"/>
    </source>
</evidence>
<evidence type="ECO:0000313" key="2">
    <source>
        <dbReference type="EMBL" id="KMP02596.1"/>
    </source>
</evidence>
<feature type="region of interest" description="Disordered" evidence="1">
    <location>
        <begin position="47"/>
        <end position="71"/>
    </location>
</feature>
<evidence type="ECO:0000313" key="3">
    <source>
        <dbReference type="Proteomes" id="UP000054565"/>
    </source>
</evidence>
<feature type="compositionally biased region" description="Basic and acidic residues" evidence="1">
    <location>
        <begin position="56"/>
        <end position="71"/>
    </location>
</feature>
<reference evidence="3" key="1">
    <citation type="journal article" date="2010" name="Genome Res.">
        <title>Population genomic sequencing of Coccidioides fungi reveals recent hybridization and transposon control.</title>
        <authorList>
            <person name="Neafsey D.E."/>
            <person name="Barker B.M."/>
            <person name="Sharpton T.J."/>
            <person name="Stajich J.E."/>
            <person name="Park D.J."/>
            <person name="Whiston E."/>
            <person name="Hung C.-Y."/>
            <person name="McMahan C."/>
            <person name="White J."/>
            <person name="Sykes S."/>
            <person name="Heiman D."/>
            <person name="Young S."/>
            <person name="Zeng Q."/>
            <person name="Abouelleil A."/>
            <person name="Aftuck L."/>
            <person name="Bessette D."/>
            <person name="Brown A."/>
            <person name="FitzGerald M."/>
            <person name="Lui A."/>
            <person name="Macdonald J.P."/>
            <person name="Priest M."/>
            <person name="Orbach M.J."/>
            <person name="Galgiani J.N."/>
            <person name="Kirkland T.N."/>
            <person name="Cole G.T."/>
            <person name="Birren B.W."/>
            <person name="Henn M.R."/>
            <person name="Taylor J.W."/>
            <person name="Rounsley S.D."/>
        </authorList>
    </citation>
    <scope>NUCLEOTIDE SEQUENCE [LARGE SCALE GENOMIC DNA]</scope>
    <source>
        <strain evidence="3">RMSCC 2394</strain>
    </source>
</reference>
<name>A0A0J6Y1V6_COCIT</name>
<organism evidence="2 3">
    <name type="scientific">Coccidioides immitis RMSCC 2394</name>
    <dbReference type="NCBI Taxonomy" id="404692"/>
    <lineage>
        <taxon>Eukaryota</taxon>
        <taxon>Fungi</taxon>
        <taxon>Dikarya</taxon>
        <taxon>Ascomycota</taxon>
        <taxon>Pezizomycotina</taxon>
        <taxon>Eurotiomycetes</taxon>
        <taxon>Eurotiomycetidae</taxon>
        <taxon>Onygenales</taxon>
        <taxon>Onygenaceae</taxon>
        <taxon>Coccidioides</taxon>
    </lineage>
</organism>
<dbReference type="AlphaFoldDB" id="A0A0J6Y1V6"/>
<dbReference type="Proteomes" id="UP000054565">
    <property type="component" value="Unassembled WGS sequence"/>
</dbReference>
<sequence>MPSRKRGGWPGIPVRDEWRREIDAELAQSAVQCEKKSKASVGQGVLINSGGLAGHVPEHGERGREGRGVDEFKARIHSVVLPEIRGRPARQPNSTRVTGR</sequence>